<dbReference type="GeneID" id="3500610"/>
<name>Q4N2W0_THEPA</name>
<dbReference type="AlphaFoldDB" id="Q4N2W0"/>
<evidence type="ECO:0000256" key="1">
    <source>
        <dbReference type="SAM" id="MobiDB-lite"/>
    </source>
</evidence>
<gene>
    <name evidence="2" type="ordered locus">TP04_0232</name>
</gene>
<evidence type="ECO:0008006" key="4">
    <source>
        <dbReference type="Google" id="ProtNLM"/>
    </source>
</evidence>
<feature type="region of interest" description="Disordered" evidence="1">
    <location>
        <begin position="88"/>
        <end position="112"/>
    </location>
</feature>
<accession>Q4N2W0</accession>
<dbReference type="Proteomes" id="UP000001949">
    <property type="component" value="Unassembled WGS sequence"/>
</dbReference>
<dbReference type="VEuPathDB" id="PiroplasmaDB:TpMuguga_04g00232"/>
<dbReference type="InParanoid" id="Q4N2W0"/>
<keyword evidence="3" id="KW-1185">Reference proteome</keyword>
<evidence type="ECO:0000313" key="2">
    <source>
        <dbReference type="EMBL" id="EAN31584.1"/>
    </source>
</evidence>
<sequence>MISNTLKNNGKYLFFQKRLNFELLPEKNNYNDVIPFSFTEIDRIVKNRTNIPEKSLKIDNQHKNVFYTFIRQTNSIIYSSLRLKKTGSSDVKEDSSHSSDIKEDSKSSSAINTKEQIEDETICERVEKILGYLSKENLIVVLQRSLSAHFYLKSKCWRRLSARVLRNCFLNQEKLNPTDLVKILSSLSKWRFTNLSEFEKKLDLMILINDHWSLYKASQALWSLSHLNLFSLKSFQYLNAKIIQILRSNSSELEPNTDLYESIHRICSANLNKLSRTGIASPVLSSITEYFGSNLVALKCLDTKTMMSLTSLLPYSSYNDTLVTSVLGVLLTSFHKFTHAQASHILYNFSIIYSDLSPEAHHLVVKLLCKFRDLVLSSDFTFIPSLISKCLYNGILFLHNIDLNFVSKCLSDLNANLHLIGPFSLFGNLLCLNHMLSEFSEQLEPRDRKSILNTMNNLIRVDDFGNLCKLDNEVLKPLEVKLWHLPVLNHISCSSITPKFIFNTIYLKFQEFYETCDSQNHMSAMKNFVLFLTNSFGNRELLDTNFKNLTLLTASKLFACSTEKNEVLCVYWDLITCYLSCFEMLDVFKREVKFDSLSTDFCSNFTVLRCLLNLLSCTFRRDEKGLISYLEKLAYEKDRNPENDEVIIVKFCLLFSNLYSSTHKLGLKFENFYTSNGAKDEEYVESLDTGMSKEALDYIRKCVRMPCNPINLGFLRTKLFFLQDHPRQFLPLLPSIIMGEMISTGENRKTKVDIHQIGKWLEEVKGWDCLSKSLNNRNIDPYRGESDEEVGEMDENHLNRENNMKIESMYSNWKQREMEIEYVLENHCIGPWLCPYVIKGKDKGSILLIFPVDFRTKNRPHVFDTIRRDFLSKFGYNFIELYYN</sequence>
<feature type="compositionally biased region" description="Basic and acidic residues" evidence="1">
    <location>
        <begin position="90"/>
        <end position="106"/>
    </location>
</feature>
<organism evidence="2 3">
    <name type="scientific">Theileria parva</name>
    <name type="common">East coast fever infection agent</name>
    <dbReference type="NCBI Taxonomy" id="5875"/>
    <lineage>
        <taxon>Eukaryota</taxon>
        <taxon>Sar</taxon>
        <taxon>Alveolata</taxon>
        <taxon>Apicomplexa</taxon>
        <taxon>Aconoidasida</taxon>
        <taxon>Piroplasmida</taxon>
        <taxon>Theileriidae</taxon>
        <taxon>Theileria</taxon>
    </lineage>
</organism>
<dbReference type="eggNOG" id="ENOG502QX5V">
    <property type="taxonomic scope" value="Eukaryota"/>
</dbReference>
<dbReference type="KEGG" id="tpv:TP04_0232"/>
<dbReference type="EMBL" id="AAGK01000004">
    <property type="protein sequence ID" value="EAN31584.1"/>
    <property type="molecule type" value="Genomic_DNA"/>
</dbReference>
<reference evidence="2 3" key="1">
    <citation type="journal article" date="2005" name="Science">
        <title>Genome sequence of Theileria parva, a bovine pathogen that transforms lymphocytes.</title>
        <authorList>
            <person name="Gardner M.J."/>
            <person name="Bishop R."/>
            <person name="Shah T."/>
            <person name="de Villiers E.P."/>
            <person name="Carlton J.M."/>
            <person name="Hall N."/>
            <person name="Ren Q."/>
            <person name="Paulsen I.T."/>
            <person name="Pain A."/>
            <person name="Berriman M."/>
            <person name="Wilson R.J.M."/>
            <person name="Sato S."/>
            <person name="Ralph S.A."/>
            <person name="Mann D.J."/>
            <person name="Xiong Z."/>
            <person name="Shallom S.J."/>
            <person name="Weidman J."/>
            <person name="Jiang L."/>
            <person name="Lynn J."/>
            <person name="Weaver B."/>
            <person name="Shoaibi A."/>
            <person name="Domingo A.R."/>
            <person name="Wasawo D."/>
            <person name="Crabtree J."/>
            <person name="Wortman J.R."/>
            <person name="Haas B."/>
            <person name="Angiuoli S.V."/>
            <person name="Creasy T.H."/>
            <person name="Lu C."/>
            <person name="Suh B."/>
            <person name="Silva J.C."/>
            <person name="Utterback T.R."/>
            <person name="Feldblyum T.V."/>
            <person name="Pertea M."/>
            <person name="Allen J."/>
            <person name="Nierman W.C."/>
            <person name="Taracha E.L.N."/>
            <person name="Salzberg S.L."/>
            <person name="White O.R."/>
            <person name="Fitzhugh H.A."/>
            <person name="Morzaria S."/>
            <person name="Venter J.C."/>
            <person name="Fraser C.M."/>
            <person name="Nene V."/>
        </authorList>
    </citation>
    <scope>NUCLEOTIDE SEQUENCE [LARGE SCALE GENOMIC DNA]</scope>
    <source>
        <strain evidence="2 3">Muguga</strain>
    </source>
</reference>
<evidence type="ECO:0000313" key="3">
    <source>
        <dbReference type="Proteomes" id="UP000001949"/>
    </source>
</evidence>
<proteinExistence type="predicted"/>
<dbReference type="RefSeq" id="XP_763867.1">
    <property type="nucleotide sequence ID" value="XM_758774.1"/>
</dbReference>
<dbReference type="OMA" id="SLSKWRF"/>
<protein>
    <recommendedName>
        <fullName evidence="4">RAP domain-containing protein</fullName>
    </recommendedName>
</protein>
<comment type="caution">
    <text evidence="2">The sequence shown here is derived from an EMBL/GenBank/DDBJ whole genome shotgun (WGS) entry which is preliminary data.</text>
</comment>